<evidence type="ECO:0000313" key="5">
    <source>
        <dbReference type="EMBL" id="TFD93054.1"/>
    </source>
</evidence>
<organism evidence="5 6">
    <name type="scientific">Cryobacterium lactosi</name>
    <dbReference type="NCBI Taxonomy" id="1259202"/>
    <lineage>
        <taxon>Bacteria</taxon>
        <taxon>Bacillati</taxon>
        <taxon>Actinomycetota</taxon>
        <taxon>Actinomycetes</taxon>
        <taxon>Micrococcales</taxon>
        <taxon>Microbacteriaceae</taxon>
        <taxon>Cryobacterium</taxon>
    </lineage>
</organism>
<dbReference type="Gene3D" id="1.10.260.40">
    <property type="entry name" value="lambda repressor-like DNA-binding domains"/>
    <property type="match status" value="1"/>
</dbReference>
<feature type="domain" description="HTH lacI-type" evidence="4">
    <location>
        <begin position="11"/>
        <end position="65"/>
    </location>
</feature>
<dbReference type="SMART" id="SM00354">
    <property type="entry name" value="HTH_LACI"/>
    <property type="match status" value="1"/>
</dbReference>
<name>A0A4R9BWS1_9MICO</name>
<dbReference type="PROSITE" id="PS00356">
    <property type="entry name" value="HTH_LACI_1"/>
    <property type="match status" value="1"/>
</dbReference>
<reference evidence="5 6" key="1">
    <citation type="submission" date="2019-03" db="EMBL/GenBank/DDBJ databases">
        <title>Genomics of glacier-inhabiting Cryobacterium strains.</title>
        <authorList>
            <person name="Liu Q."/>
            <person name="Xin Y.-H."/>
        </authorList>
    </citation>
    <scope>NUCLEOTIDE SEQUENCE [LARGE SCALE GENOMIC DNA]</scope>
    <source>
        <strain evidence="5 6">Sr59</strain>
    </source>
</reference>
<dbReference type="InterPro" id="IPR028082">
    <property type="entry name" value="Peripla_BP_I"/>
</dbReference>
<evidence type="ECO:0000313" key="6">
    <source>
        <dbReference type="Proteomes" id="UP000298468"/>
    </source>
</evidence>
<protein>
    <submittedName>
        <fullName evidence="5">LacI family transcriptional regulator</fullName>
    </submittedName>
</protein>
<gene>
    <name evidence="5" type="ORF">E3T61_05660</name>
</gene>
<dbReference type="Pfam" id="PF00356">
    <property type="entry name" value="LacI"/>
    <property type="match status" value="1"/>
</dbReference>
<dbReference type="Pfam" id="PF13377">
    <property type="entry name" value="Peripla_BP_3"/>
    <property type="match status" value="1"/>
</dbReference>
<dbReference type="CDD" id="cd01392">
    <property type="entry name" value="HTH_LacI"/>
    <property type="match status" value="1"/>
</dbReference>
<dbReference type="GO" id="GO:0000976">
    <property type="term" value="F:transcription cis-regulatory region binding"/>
    <property type="evidence" value="ECO:0007669"/>
    <property type="project" value="TreeGrafter"/>
</dbReference>
<dbReference type="OrthoDB" id="9785139at2"/>
<dbReference type="SUPFAM" id="SSF53822">
    <property type="entry name" value="Periplasmic binding protein-like I"/>
    <property type="match status" value="1"/>
</dbReference>
<evidence type="ECO:0000256" key="1">
    <source>
        <dbReference type="ARBA" id="ARBA00023015"/>
    </source>
</evidence>
<dbReference type="SUPFAM" id="SSF47413">
    <property type="entry name" value="lambda repressor-like DNA-binding domains"/>
    <property type="match status" value="1"/>
</dbReference>
<keyword evidence="2" id="KW-0238">DNA-binding</keyword>
<evidence type="ECO:0000256" key="3">
    <source>
        <dbReference type="ARBA" id="ARBA00023163"/>
    </source>
</evidence>
<dbReference type="RefSeq" id="WP_134639928.1">
    <property type="nucleotide sequence ID" value="NZ_SOHM01000009.1"/>
</dbReference>
<dbReference type="EMBL" id="SOHM01000009">
    <property type="protein sequence ID" value="TFD93054.1"/>
    <property type="molecule type" value="Genomic_DNA"/>
</dbReference>
<dbReference type="Gene3D" id="3.40.50.2300">
    <property type="match status" value="2"/>
</dbReference>
<dbReference type="InterPro" id="IPR010982">
    <property type="entry name" value="Lambda_DNA-bd_dom_sf"/>
</dbReference>
<evidence type="ECO:0000256" key="2">
    <source>
        <dbReference type="ARBA" id="ARBA00023125"/>
    </source>
</evidence>
<keyword evidence="6" id="KW-1185">Reference proteome</keyword>
<keyword evidence="1" id="KW-0805">Transcription regulation</keyword>
<dbReference type="AlphaFoldDB" id="A0A4R9BWS1"/>
<sequence>MSDSIAAHRLASMSDVASHAGVSRMTVSNVINRPEIVSEDTIQRVQDSMRALSYRNNLVARSLRLAQPRQLGYLVTERDPTSFQYMDEFTHQLAYACQRRERNLSLIVEVDAEEDMDACEKLYYGQSVAGFVLANIGLHDHRPRELAKRGVPFVAYGRTAEGADVPWSWVKTDGVRGVAMAVEHVASLGHLELAYIDYTPDQPSAIERRQGYETECERLGLVTSLQPDRLVVSDGTIAGGRDAAHAILNSVRPPTALVCVNDSVAFGALSALRERGLVPGRDVAITGFDNAPLASSDSIGITSVRQPIQLIARALVDILIEPPSDPRHLLLEPALVVRETTAGPVKAQLSAR</sequence>
<dbReference type="InterPro" id="IPR000843">
    <property type="entry name" value="HTH_LacI"/>
</dbReference>
<comment type="caution">
    <text evidence="5">The sequence shown here is derived from an EMBL/GenBank/DDBJ whole genome shotgun (WGS) entry which is preliminary data.</text>
</comment>
<proteinExistence type="predicted"/>
<accession>A0A4R9BWS1</accession>
<dbReference type="Proteomes" id="UP000298468">
    <property type="component" value="Unassembled WGS sequence"/>
</dbReference>
<dbReference type="GO" id="GO:0003700">
    <property type="term" value="F:DNA-binding transcription factor activity"/>
    <property type="evidence" value="ECO:0007669"/>
    <property type="project" value="TreeGrafter"/>
</dbReference>
<dbReference type="PANTHER" id="PTHR30146">
    <property type="entry name" value="LACI-RELATED TRANSCRIPTIONAL REPRESSOR"/>
    <property type="match status" value="1"/>
</dbReference>
<evidence type="ECO:0000259" key="4">
    <source>
        <dbReference type="PROSITE" id="PS50932"/>
    </source>
</evidence>
<dbReference type="PANTHER" id="PTHR30146:SF109">
    <property type="entry name" value="HTH-TYPE TRANSCRIPTIONAL REGULATOR GALS"/>
    <property type="match status" value="1"/>
</dbReference>
<keyword evidence="3" id="KW-0804">Transcription</keyword>
<dbReference type="PROSITE" id="PS50932">
    <property type="entry name" value="HTH_LACI_2"/>
    <property type="match status" value="1"/>
</dbReference>
<dbReference type="InterPro" id="IPR046335">
    <property type="entry name" value="LacI/GalR-like_sensor"/>
</dbReference>